<evidence type="ECO:0000256" key="2">
    <source>
        <dbReference type="SAM" id="Phobius"/>
    </source>
</evidence>
<keyword evidence="2" id="KW-0812">Transmembrane</keyword>
<feature type="transmembrane region" description="Helical" evidence="2">
    <location>
        <begin position="6"/>
        <end position="26"/>
    </location>
</feature>
<keyword evidence="2" id="KW-1133">Transmembrane helix</keyword>
<dbReference type="RefSeq" id="WP_275278545.1">
    <property type="nucleotide sequence ID" value="NZ_CP119108.1"/>
</dbReference>
<feature type="compositionally biased region" description="Basic and acidic residues" evidence="1">
    <location>
        <begin position="41"/>
        <end position="50"/>
    </location>
</feature>
<name>A0ABY8BYE1_9MICO</name>
<evidence type="ECO:0000313" key="4">
    <source>
        <dbReference type="Proteomes" id="UP001214553"/>
    </source>
</evidence>
<proteinExistence type="predicted"/>
<dbReference type="EMBL" id="CP119108">
    <property type="protein sequence ID" value="WEG09221.1"/>
    <property type="molecule type" value="Genomic_DNA"/>
</dbReference>
<gene>
    <name evidence="3" type="ORF">PU630_01275</name>
</gene>
<evidence type="ECO:0000313" key="3">
    <source>
        <dbReference type="EMBL" id="WEG09221.1"/>
    </source>
</evidence>
<protein>
    <recommendedName>
        <fullName evidence="5">Cytochrome oxidase subunit II transmembrane region profile domain-containing protein</fullName>
    </recommendedName>
</protein>
<dbReference type="Proteomes" id="UP001214553">
    <property type="component" value="Chromosome"/>
</dbReference>
<keyword evidence="4" id="KW-1185">Reference proteome</keyword>
<feature type="region of interest" description="Disordered" evidence="1">
    <location>
        <begin position="41"/>
        <end position="62"/>
    </location>
</feature>
<reference evidence="3 4" key="1">
    <citation type="submission" date="2023-03" db="EMBL/GenBank/DDBJ databases">
        <title>Genome sequence of Microbacterium sp. KACC 23027.</title>
        <authorList>
            <person name="Kim S."/>
            <person name="Heo J."/>
            <person name="Kwon S.-W."/>
        </authorList>
    </citation>
    <scope>NUCLEOTIDE SEQUENCE [LARGE SCALE GENOMIC DNA]</scope>
    <source>
        <strain evidence="3 4">KACC 23027</strain>
    </source>
</reference>
<accession>A0ABY8BYE1</accession>
<organism evidence="3 4">
    <name type="scientific">Microbacterium horticulturae</name>
    <dbReference type="NCBI Taxonomy" id="3028316"/>
    <lineage>
        <taxon>Bacteria</taxon>
        <taxon>Bacillati</taxon>
        <taxon>Actinomycetota</taxon>
        <taxon>Actinomycetes</taxon>
        <taxon>Micrococcales</taxon>
        <taxon>Microbacteriaceae</taxon>
        <taxon>Microbacterium</taxon>
    </lineage>
</organism>
<evidence type="ECO:0008006" key="5">
    <source>
        <dbReference type="Google" id="ProtNLM"/>
    </source>
</evidence>
<sequence>MDNFWVAAVWSLIPTIVVLGLLIYMLRGIIHMDRNERRTYSKVEAEERAKRGLPPKPPAVTR</sequence>
<evidence type="ECO:0000256" key="1">
    <source>
        <dbReference type="SAM" id="MobiDB-lite"/>
    </source>
</evidence>
<keyword evidence="2" id="KW-0472">Membrane</keyword>